<proteinExistence type="predicted"/>
<dbReference type="EMBL" id="CP060828">
    <property type="protein sequence ID" value="QNP71503.1"/>
    <property type="molecule type" value="Genomic_DNA"/>
</dbReference>
<evidence type="ECO:0000313" key="2">
    <source>
        <dbReference type="Proteomes" id="UP000516052"/>
    </source>
</evidence>
<dbReference type="Proteomes" id="UP000516052">
    <property type="component" value="Chromosome"/>
</dbReference>
<protein>
    <submittedName>
        <fullName evidence="1">Uncharacterized protein</fullName>
    </submittedName>
</protein>
<evidence type="ECO:0000313" key="1">
    <source>
        <dbReference type="EMBL" id="QNP71503.1"/>
    </source>
</evidence>
<dbReference type="RefSeq" id="WP_187748472.1">
    <property type="nucleotide sequence ID" value="NZ_CP060828.1"/>
</dbReference>
<accession>A0A7H0IFD7</accession>
<dbReference type="KEGG" id="sroi:IAG44_20095"/>
<dbReference type="AlphaFoldDB" id="A0A7H0IFD7"/>
<reference evidence="1 2" key="1">
    <citation type="submission" date="2020-08" db="EMBL/GenBank/DDBJ databases">
        <title>A novel species.</title>
        <authorList>
            <person name="Gao J."/>
        </authorList>
    </citation>
    <scope>NUCLEOTIDE SEQUENCE [LARGE SCALE GENOMIC DNA]</scope>
    <source>
        <strain evidence="1 2">CRXT-G-22</strain>
    </source>
</reference>
<sequence>MLKQRELVLRRYRDGVPLSRVAEEFGVTAGWLGRRFDEWGETRRGLIAALMYRRSPARVFRGRADRRTTAEVREARAEFVAARESVEARYRSGASAAALAREFRVSPTYVAERLAEWGVPRRDGAPSSYIN</sequence>
<keyword evidence="2" id="KW-1185">Reference proteome</keyword>
<gene>
    <name evidence="1" type="ORF">IAG44_20095</name>
</gene>
<organism evidence="1 2">
    <name type="scientific">Streptomyces roseirectus</name>
    <dbReference type="NCBI Taxonomy" id="2768066"/>
    <lineage>
        <taxon>Bacteria</taxon>
        <taxon>Bacillati</taxon>
        <taxon>Actinomycetota</taxon>
        <taxon>Actinomycetes</taxon>
        <taxon>Kitasatosporales</taxon>
        <taxon>Streptomycetaceae</taxon>
        <taxon>Streptomyces</taxon>
    </lineage>
</organism>
<name>A0A7H0IFD7_9ACTN</name>